<feature type="domain" description="AMP-binding enzyme C-terminal" evidence="7">
    <location>
        <begin position="463"/>
        <end position="541"/>
    </location>
</feature>
<dbReference type="Gene3D" id="3.40.50.12780">
    <property type="entry name" value="N-terminal domain of ligase-like"/>
    <property type="match status" value="1"/>
</dbReference>
<dbReference type="Proteomes" id="UP000671995">
    <property type="component" value="Chromosome"/>
</dbReference>
<dbReference type="EMBL" id="CP054257">
    <property type="protein sequence ID" value="QTQ11283.1"/>
    <property type="molecule type" value="Genomic_DNA"/>
</dbReference>
<dbReference type="GO" id="GO:0004321">
    <property type="term" value="F:fatty-acyl-CoA synthase activity"/>
    <property type="evidence" value="ECO:0007669"/>
    <property type="project" value="TreeGrafter"/>
</dbReference>
<reference evidence="8" key="1">
    <citation type="submission" date="2020-05" db="EMBL/GenBank/DDBJ databases">
        <authorList>
            <person name="Zeng H."/>
            <person name="Chan Y.K."/>
            <person name="Watt R.M."/>
        </authorList>
    </citation>
    <scope>NUCLEOTIDE SEQUENCE</scope>
    <source>
        <strain evidence="8">ATCC 700773</strain>
    </source>
</reference>
<dbReference type="Gene3D" id="3.30.300.30">
    <property type="match status" value="1"/>
</dbReference>
<dbReference type="GO" id="GO:0016405">
    <property type="term" value="F:CoA-ligase activity"/>
    <property type="evidence" value="ECO:0007669"/>
    <property type="project" value="UniProtKB-ARBA"/>
</dbReference>
<reference evidence="8" key="2">
    <citation type="journal article" date="2021" name="Microbiol. Resour. Announc.">
        <title>Complete Genome Sequences of Three Human Oral Treponema parvum Isolates.</title>
        <authorList>
            <person name="Zeng H."/>
            <person name="Watt R.M."/>
        </authorList>
    </citation>
    <scope>NUCLEOTIDE SEQUENCE</scope>
    <source>
        <strain evidence="8">ATCC 700773</strain>
    </source>
</reference>
<accession>A0A975EZ02</accession>
<name>A0A975EZ02_9SPIR</name>
<dbReference type="SUPFAM" id="SSF56801">
    <property type="entry name" value="Acetyl-CoA synthetase-like"/>
    <property type="match status" value="1"/>
</dbReference>
<comment type="similarity">
    <text evidence="1">Belongs to the ATP-dependent AMP-binding enzyme family.</text>
</comment>
<keyword evidence="4" id="KW-0067">ATP-binding</keyword>
<dbReference type="PANTHER" id="PTHR43605:SF10">
    <property type="entry name" value="ACYL-COA SYNTHETASE MEDIUM CHAIN FAMILY MEMBER 3"/>
    <property type="match status" value="1"/>
</dbReference>
<keyword evidence="2" id="KW-0436">Ligase</keyword>
<proteinExistence type="inferred from homology"/>
<dbReference type="FunFam" id="3.30.300.30:FF:000005">
    <property type="entry name" value="Acyl-coenzyme A synthetase ACSM5, mitochondrial"/>
    <property type="match status" value="1"/>
</dbReference>
<dbReference type="InterPro" id="IPR020845">
    <property type="entry name" value="AMP-binding_CS"/>
</dbReference>
<dbReference type="Pfam" id="PF00501">
    <property type="entry name" value="AMP-binding"/>
    <property type="match status" value="1"/>
</dbReference>
<gene>
    <name evidence="8" type="ORF">HRI96_03170</name>
</gene>
<sequence>MNLYKEYITEARDFQTYEDLKENFKIKTPENFNFSYDIVDRYARETPEKRALVWCDDNEEKIFTFAQMSAASKKTAQFLSAHGIKKGDAVMLVLRRRYEFWYFMLALHRIGAMVVPSTVLLLQPDIEYRNNAAAIKMIVSLDDEDVQNEIEKAMPNSPTVKSLVTIGKEREGWICFSKEFEKYPEDFPRPQGDKATHNEDPMLLYFTSGTSGYPKMVAHNFLYPLGHIITAKYWQNVIDDGLHLSIAETGWGKAVWGKLYGQWLAGSAVFTFDMLAFKPDVILHKIEKYKINTFCAPPTIYRYLIRRDLKKYNLSSLKYCVTAGEALNPEVFDRFYEQTGIKMFEAYGQTESTVICGNFPGMTPKPGSMGKPAPGYEVAVVDPDGQPCKPGETGEIVINLKNNHPFGLFTGYFKDKQLTEEVFKSGWYHTKDTAKMDEDGFIWFIGRNDDIIKSAGYRISPFEVESVLQKHPAVLECAVTGVSDIRRGQLVKATVVLSAGYEATKKLELDLQDFVKHHTAPYKRPRVIEFVSELPKTISGKIRRVEIREKDTEKEV</sequence>
<dbReference type="InterPro" id="IPR025110">
    <property type="entry name" value="AMP-bd_C"/>
</dbReference>
<keyword evidence="5" id="KW-1133">Transmembrane helix</keyword>
<evidence type="ECO:0000259" key="7">
    <source>
        <dbReference type="Pfam" id="PF13193"/>
    </source>
</evidence>
<dbReference type="InterPro" id="IPR000873">
    <property type="entry name" value="AMP-dep_synth/lig_dom"/>
</dbReference>
<evidence type="ECO:0000256" key="2">
    <source>
        <dbReference type="ARBA" id="ARBA00022598"/>
    </source>
</evidence>
<dbReference type="AlphaFoldDB" id="A0A975EZ02"/>
<keyword evidence="5" id="KW-0812">Transmembrane</keyword>
<dbReference type="GO" id="GO:0006637">
    <property type="term" value="P:acyl-CoA metabolic process"/>
    <property type="evidence" value="ECO:0007669"/>
    <property type="project" value="TreeGrafter"/>
</dbReference>
<dbReference type="InterPro" id="IPR051087">
    <property type="entry name" value="Mitochondrial_ACSM"/>
</dbReference>
<organism evidence="8 9">
    <name type="scientific">Treponema parvum</name>
    <dbReference type="NCBI Taxonomy" id="138851"/>
    <lineage>
        <taxon>Bacteria</taxon>
        <taxon>Pseudomonadati</taxon>
        <taxon>Spirochaetota</taxon>
        <taxon>Spirochaetia</taxon>
        <taxon>Spirochaetales</taxon>
        <taxon>Treponemataceae</taxon>
        <taxon>Treponema</taxon>
    </lineage>
</organism>
<evidence type="ECO:0000256" key="3">
    <source>
        <dbReference type="ARBA" id="ARBA00022741"/>
    </source>
</evidence>
<dbReference type="GO" id="GO:0015645">
    <property type="term" value="F:fatty acid ligase activity"/>
    <property type="evidence" value="ECO:0007669"/>
    <property type="project" value="TreeGrafter"/>
</dbReference>
<evidence type="ECO:0000259" key="6">
    <source>
        <dbReference type="Pfam" id="PF00501"/>
    </source>
</evidence>
<evidence type="ECO:0000313" key="9">
    <source>
        <dbReference type="Proteomes" id="UP000671995"/>
    </source>
</evidence>
<protein>
    <submittedName>
        <fullName evidence="8">AMP-binding protein</fullName>
    </submittedName>
</protein>
<evidence type="ECO:0000256" key="4">
    <source>
        <dbReference type="ARBA" id="ARBA00022840"/>
    </source>
</evidence>
<dbReference type="PROSITE" id="PS00455">
    <property type="entry name" value="AMP_BINDING"/>
    <property type="match status" value="1"/>
</dbReference>
<keyword evidence="5" id="KW-0472">Membrane</keyword>
<dbReference type="RefSeq" id="WP_210118078.1">
    <property type="nucleotide sequence ID" value="NZ_CP054257.1"/>
</dbReference>
<dbReference type="PANTHER" id="PTHR43605">
    <property type="entry name" value="ACYL-COENZYME A SYNTHETASE"/>
    <property type="match status" value="1"/>
</dbReference>
<feature type="transmembrane region" description="Helical" evidence="5">
    <location>
        <begin position="100"/>
        <end position="122"/>
    </location>
</feature>
<dbReference type="InterPro" id="IPR042099">
    <property type="entry name" value="ANL_N_sf"/>
</dbReference>
<evidence type="ECO:0000256" key="5">
    <source>
        <dbReference type="SAM" id="Phobius"/>
    </source>
</evidence>
<dbReference type="Pfam" id="PF13193">
    <property type="entry name" value="AMP-binding_C"/>
    <property type="match status" value="1"/>
</dbReference>
<keyword evidence="3" id="KW-0547">Nucleotide-binding</keyword>
<evidence type="ECO:0000313" key="8">
    <source>
        <dbReference type="EMBL" id="QTQ11283.1"/>
    </source>
</evidence>
<evidence type="ECO:0000256" key="1">
    <source>
        <dbReference type="ARBA" id="ARBA00006432"/>
    </source>
</evidence>
<dbReference type="InterPro" id="IPR045851">
    <property type="entry name" value="AMP-bd_C_sf"/>
</dbReference>
<feature type="domain" description="AMP-dependent synthetase/ligase" evidence="6">
    <location>
        <begin position="40"/>
        <end position="401"/>
    </location>
</feature>
<dbReference type="GO" id="GO:0006633">
    <property type="term" value="P:fatty acid biosynthetic process"/>
    <property type="evidence" value="ECO:0007669"/>
    <property type="project" value="TreeGrafter"/>
</dbReference>
<dbReference type="GO" id="GO:0005524">
    <property type="term" value="F:ATP binding"/>
    <property type="evidence" value="ECO:0007669"/>
    <property type="project" value="UniProtKB-KW"/>
</dbReference>